<evidence type="ECO:0000256" key="3">
    <source>
        <dbReference type="ARBA" id="ARBA00022989"/>
    </source>
</evidence>
<dbReference type="InterPro" id="IPR020846">
    <property type="entry name" value="MFS_dom"/>
</dbReference>
<reference evidence="7" key="2">
    <citation type="submission" date="2023-03" db="EMBL/GenBank/DDBJ databases">
        <authorList>
            <person name="Inwood S.N."/>
            <person name="Skelly J.G."/>
            <person name="Guhlin J."/>
            <person name="Harrop T.W.R."/>
            <person name="Goldson S.G."/>
            <person name="Dearden P.K."/>
        </authorList>
    </citation>
    <scope>NUCLEOTIDE SEQUENCE</scope>
    <source>
        <strain evidence="7">Irish</strain>
        <tissue evidence="7">Whole body</tissue>
    </source>
</reference>
<proteinExistence type="predicted"/>
<dbReference type="InterPro" id="IPR011701">
    <property type="entry name" value="MFS"/>
</dbReference>
<feature type="transmembrane region" description="Helical" evidence="5">
    <location>
        <begin position="376"/>
        <end position="394"/>
    </location>
</feature>
<evidence type="ECO:0000256" key="1">
    <source>
        <dbReference type="ARBA" id="ARBA00004141"/>
    </source>
</evidence>
<keyword evidence="3 5" id="KW-1133">Transmembrane helix</keyword>
<dbReference type="InterPro" id="IPR036259">
    <property type="entry name" value="MFS_trans_sf"/>
</dbReference>
<dbReference type="EMBL" id="JAQQBS010000003">
    <property type="protein sequence ID" value="KAK0171005.1"/>
    <property type="molecule type" value="Genomic_DNA"/>
</dbReference>
<organism evidence="7 8">
    <name type="scientific">Microctonus aethiopoides</name>
    <dbReference type="NCBI Taxonomy" id="144406"/>
    <lineage>
        <taxon>Eukaryota</taxon>
        <taxon>Metazoa</taxon>
        <taxon>Ecdysozoa</taxon>
        <taxon>Arthropoda</taxon>
        <taxon>Hexapoda</taxon>
        <taxon>Insecta</taxon>
        <taxon>Pterygota</taxon>
        <taxon>Neoptera</taxon>
        <taxon>Endopterygota</taxon>
        <taxon>Hymenoptera</taxon>
        <taxon>Apocrita</taxon>
        <taxon>Ichneumonoidea</taxon>
        <taxon>Braconidae</taxon>
        <taxon>Euphorinae</taxon>
        <taxon>Microctonus</taxon>
    </lineage>
</organism>
<dbReference type="AlphaFoldDB" id="A0AA39FKB2"/>
<dbReference type="Proteomes" id="UP001168990">
    <property type="component" value="Unassembled WGS sequence"/>
</dbReference>
<feature type="transmembrane region" description="Helical" evidence="5">
    <location>
        <begin position="253"/>
        <end position="273"/>
    </location>
</feature>
<dbReference type="PROSITE" id="PS50850">
    <property type="entry name" value="MFS"/>
    <property type="match status" value="1"/>
</dbReference>
<gene>
    <name evidence="7" type="ORF">PV328_008775</name>
</gene>
<dbReference type="GO" id="GO:0016020">
    <property type="term" value="C:membrane"/>
    <property type="evidence" value="ECO:0007669"/>
    <property type="project" value="UniProtKB-SubCell"/>
</dbReference>
<evidence type="ECO:0000313" key="7">
    <source>
        <dbReference type="EMBL" id="KAK0171005.1"/>
    </source>
</evidence>
<keyword evidence="4 5" id="KW-0472">Membrane</keyword>
<feature type="transmembrane region" description="Helical" evidence="5">
    <location>
        <begin position="160"/>
        <end position="182"/>
    </location>
</feature>
<feature type="transmembrane region" description="Helical" evidence="5">
    <location>
        <begin position="213"/>
        <end position="233"/>
    </location>
</feature>
<feature type="transmembrane region" description="Helical" evidence="5">
    <location>
        <begin position="294"/>
        <end position="317"/>
    </location>
</feature>
<dbReference type="SUPFAM" id="SSF103473">
    <property type="entry name" value="MFS general substrate transporter"/>
    <property type="match status" value="1"/>
</dbReference>
<evidence type="ECO:0000256" key="4">
    <source>
        <dbReference type="ARBA" id="ARBA00023136"/>
    </source>
</evidence>
<feature type="transmembrane region" description="Helical" evidence="5">
    <location>
        <begin position="12"/>
        <end position="34"/>
    </location>
</feature>
<dbReference type="GO" id="GO:0005635">
    <property type="term" value="C:nuclear envelope"/>
    <property type="evidence" value="ECO:0007669"/>
    <property type="project" value="TreeGrafter"/>
</dbReference>
<sequence>MTVNINKKIRWIYVASFLDLFAVSLILPSMSAHLKSLGASYFLIGGMTSIYACTQLISGPIIGSWSDKIGRQNIFIATYIIVSCCYLLVGFINSLYAILIVRAVIGVFKHGQVLLRTIVTDQVPLEKQTQLFGQLKSVAGISFTLGPAIGGHLTEFENGFTYICCCAGILLAINIVIGYLYLDDLPNEKLPKKVKSLKENIVEAVRSLSDVNWITFGKIFALKFILDMSAGLFHSNYNLKLQHRFNISPKLSGYTIAFQSFVGVITGIFISYINNKFYKNDENYRRRNIHGFMFTSIAYLGIFFTTHLTIFLLWTTILTSSRMFLRIILTDMLMKKCPPSQTGSIAGSANSVSNLARLITPLTAGFFEDLWSTNSVNFLAAIVAAIGIFVSWNIERTTEVREKIS</sequence>
<reference evidence="7" key="1">
    <citation type="journal article" date="2023" name="bioRxiv">
        <title>Scaffold-level genome assemblies of two parasitoid biocontrol wasps reveal the parthenogenesis mechanism and an associated novel virus.</title>
        <authorList>
            <person name="Inwood S."/>
            <person name="Skelly J."/>
            <person name="Guhlin J."/>
            <person name="Harrop T."/>
            <person name="Goldson S."/>
            <person name="Dearden P."/>
        </authorList>
    </citation>
    <scope>NUCLEOTIDE SEQUENCE</scope>
    <source>
        <strain evidence="7">Irish</strain>
        <tissue evidence="7">Whole body</tissue>
    </source>
</reference>
<comment type="subcellular location">
    <subcellularLocation>
        <location evidence="1">Membrane</location>
        <topology evidence="1">Multi-pass membrane protein</topology>
    </subcellularLocation>
</comment>
<dbReference type="GO" id="GO:0022857">
    <property type="term" value="F:transmembrane transporter activity"/>
    <property type="evidence" value="ECO:0007669"/>
    <property type="project" value="InterPro"/>
</dbReference>
<feature type="domain" description="Major facilitator superfamily (MFS) profile" evidence="6">
    <location>
        <begin position="8"/>
        <end position="399"/>
    </location>
</feature>
<keyword evidence="2 5" id="KW-0812">Transmembrane</keyword>
<dbReference type="PANTHER" id="PTHR24002:SF3">
    <property type="entry name" value="SOLUTE CARRIER FAMILY 22 MEMBER 18"/>
    <property type="match status" value="1"/>
</dbReference>
<keyword evidence="8" id="KW-1185">Reference proteome</keyword>
<dbReference type="Pfam" id="PF07690">
    <property type="entry name" value="MFS_1"/>
    <property type="match status" value="1"/>
</dbReference>
<feature type="transmembrane region" description="Helical" evidence="5">
    <location>
        <begin position="74"/>
        <end position="105"/>
    </location>
</feature>
<protein>
    <recommendedName>
        <fullName evidence="6">Major facilitator superfamily (MFS) profile domain-containing protein</fullName>
    </recommendedName>
</protein>
<comment type="caution">
    <text evidence="7">The sequence shown here is derived from an EMBL/GenBank/DDBJ whole genome shotgun (WGS) entry which is preliminary data.</text>
</comment>
<dbReference type="PRINTS" id="PR01035">
    <property type="entry name" value="TCRTETA"/>
</dbReference>
<name>A0AA39FKB2_9HYME</name>
<dbReference type="Gene3D" id="1.20.1250.20">
    <property type="entry name" value="MFS general substrate transporter like domains"/>
    <property type="match status" value="1"/>
</dbReference>
<evidence type="ECO:0000313" key="8">
    <source>
        <dbReference type="Proteomes" id="UP001168990"/>
    </source>
</evidence>
<dbReference type="InterPro" id="IPR001958">
    <property type="entry name" value="Tet-R_TetA/multi-R_MdtG-like"/>
</dbReference>
<evidence type="ECO:0000256" key="2">
    <source>
        <dbReference type="ARBA" id="ARBA00022692"/>
    </source>
</evidence>
<dbReference type="PANTHER" id="PTHR24002">
    <property type="entry name" value="SOLUTE CARRIER FAMILY 22 MEMBER 18"/>
    <property type="match status" value="1"/>
</dbReference>
<feature type="transmembrane region" description="Helical" evidence="5">
    <location>
        <begin position="40"/>
        <end position="62"/>
    </location>
</feature>
<evidence type="ECO:0000259" key="6">
    <source>
        <dbReference type="PROSITE" id="PS50850"/>
    </source>
</evidence>
<accession>A0AA39FKB2</accession>
<evidence type="ECO:0000256" key="5">
    <source>
        <dbReference type="SAM" id="Phobius"/>
    </source>
</evidence>